<evidence type="ECO:0000256" key="6">
    <source>
        <dbReference type="SAM" id="Coils"/>
    </source>
</evidence>
<dbReference type="InterPro" id="IPR014729">
    <property type="entry name" value="Rossmann-like_a/b/a_fold"/>
</dbReference>
<evidence type="ECO:0000313" key="10">
    <source>
        <dbReference type="Proteomes" id="UP000230069"/>
    </source>
</evidence>
<accession>A0A2G5F8B4</accession>
<feature type="compositionally biased region" description="Low complexity" evidence="7">
    <location>
        <begin position="725"/>
        <end position="749"/>
    </location>
</feature>
<evidence type="ECO:0000313" key="9">
    <source>
        <dbReference type="EMBL" id="PIA64254.1"/>
    </source>
</evidence>
<evidence type="ECO:0000256" key="7">
    <source>
        <dbReference type="SAM" id="MobiDB-lite"/>
    </source>
</evidence>
<dbReference type="FunFam" id="3.30.200.20:FF:000162">
    <property type="entry name" value="Adenine nucleotide alpha hydrolase-like domain kinase"/>
    <property type="match status" value="1"/>
</dbReference>
<dbReference type="GO" id="GO:0005524">
    <property type="term" value="F:ATP binding"/>
    <property type="evidence" value="ECO:0007669"/>
    <property type="project" value="UniProtKB-KW"/>
</dbReference>
<feature type="compositionally biased region" description="Polar residues" evidence="7">
    <location>
        <begin position="171"/>
        <end position="182"/>
    </location>
</feature>
<protein>
    <recommendedName>
        <fullName evidence="2">RING-type E3 ubiquitin transferase</fullName>
        <ecNumber evidence="2">2.3.2.27</ecNumber>
    </recommendedName>
</protein>
<dbReference type="SMART" id="SM00220">
    <property type="entry name" value="S_TKc"/>
    <property type="match status" value="1"/>
</dbReference>
<feature type="compositionally biased region" description="Polar residues" evidence="7">
    <location>
        <begin position="750"/>
        <end position="771"/>
    </location>
</feature>
<dbReference type="AlphaFoldDB" id="A0A2G5F8B4"/>
<dbReference type="PANTHER" id="PTHR45647">
    <property type="entry name" value="OS02G0152300 PROTEIN"/>
    <property type="match status" value="1"/>
</dbReference>
<dbReference type="STRING" id="218851.A0A2G5F8B4"/>
<name>A0A2G5F8B4_AQUCA</name>
<dbReference type="EMBL" id="KZ305018">
    <property type="protein sequence ID" value="PIA64254.1"/>
    <property type="molecule type" value="Genomic_DNA"/>
</dbReference>
<feature type="region of interest" description="Disordered" evidence="7">
    <location>
        <begin position="171"/>
        <end position="242"/>
    </location>
</feature>
<dbReference type="Gene3D" id="1.10.510.10">
    <property type="entry name" value="Transferase(Phosphotransferase) domain 1"/>
    <property type="match status" value="1"/>
</dbReference>
<comment type="catalytic activity">
    <reaction evidence="1">
        <text>S-ubiquitinyl-[E2 ubiquitin-conjugating enzyme]-L-cysteine + [acceptor protein]-L-lysine = [E2 ubiquitin-conjugating enzyme]-L-cysteine + N(6)-ubiquitinyl-[acceptor protein]-L-lysine.</text>
        <dbReference type="EC" id="2.3.2.27"/>
    </reaction>
</comment>
<dbReference type="InterPro" id="IPR006016">
    <property type="entry name" value="UspA"/>
</dbReference>
<dbReference type="EC" id="2.3.2.27" evidence="2"/>
<keyword evidence="10" id="KW-1185">Reference proteome</keyword>
<evidence type="ECO:0000256" key="2">
    <source>
        <dbReference type="ARBA" id="ARBA00012483"/>
    </source>
</evidence>
<evidence type="ECO:0000259" key="8">
    <source>
        <dbReference type="PROSITE" id="PS50011"/>
    </source>
</evidence>
<dbReference type="InterPro" id="IPR000719">
    <property type="entry name" value="Prot_kinase_dom"/>
</dbReference>
<dbReference type="Pfam" id="PF00582">
    <property type="entry name" value="Usp"/>
    <property type="match status" value="1"/>
</dbReference>
<dbReference type="Pfam" id="PF00069">
    <property type="entry name" value="Pkinase"/>
    <property type="match status" value="1"/>
</dbReference>
<dbReference type="PROSITE" id="PS00108">
    <property type="entry name" value="PROTEIN_KINASE_ST"/>
    <property type="match status" value="1"/>
</dbReference>
<reference evidence="9 10" key="1">
    <citation type="submission" date="2017-09" db="EMBL/GenBank/DDBJ databases">
        <title>WGS assembly of Aquilegia coerulea Goldsmith.</title>
        <authorList>
            <person name="Hodges S."/>
            <person name="Kramer E."/>
            <person name="Nordborg M."/>
            <person name="Tomkins J."/>
            <person name="Borevitz J."/>
            <person name="Derieg N."/>
            <person name="Yan J."/>
            <person name="Mihaltcheva S."/>
            <person name="Hayes R.D."/>
            <person name="Rokhsar D."/>
        </authorList>
    </citation>
    <scope>NUCLEOTIDE SEQUENCE [LARGE SCALE GENOMIC DNA]</scope>
    <source>
        <strain evidence="10">cv. Goldsmith</strain>
    </source>
</reference>
<feature type="region of interest" description="Disordered" evidence="7">
    <location>
        <begin position="725"/>
        <end position="771"/>
    </location>
</feature>
<dbReference type="GO" id="GO:0004672">
    <property type="term" value="F:protein kinase activity"/>
    <property type="evidence" value="ECO:0007669"/>
    <property type="project" value="InterPro"/>
</dbReference>
<dbReference type="InterPro" id="IPR051348">
    <property type="entry name" value="U-box_ubiquitin_ligases"/>
</dbReference>
<dbReference type="FunCoup" id="A0A2G5F8B4">
    <property type="interactions" value="15"/>
</dbReference>
<feature type="domain" description="Protein kinase" evidence="8">
    <location>
        <begin position="437"/>
        <end position="719"/>
    </location>
</feature>
<feature type="coiled-coil region" evidence="6">
    <location>
        <begin position="349"/>
        <end position="409"/>
    </location>
</feature>
<gene>
    <name evidence="9" type="ORF">AQUCO_00100024v1</name>
</gene>
<organism evidence="9 10">
    <name type="scientific">Aquilegia coerulea</name>
    <name type="common">Rocky mountain columbine</name>
    <dbReference type="NCBI Taxonomy" id="218851"/>
    <lineage>
        <taxon>Eukaryota</taxon>
        <taxon>Viridiplantae</taxon>
        <taxon>Streptophyta</taxon>
        <taxon>Embryophyta</taxon>
        <taxon>Tracheophyta</taxon>
        <taxon>Spermatophyta</taxon>
        <taxon>Magnoliopsida</taxon>
        <taxon>Ranunculales</taxon>
        <taxon>Ranunculaceae</taxon>
        <taxon>Thalictroideae</taxon>
        <taxon>Aquilegia</taxon>
    </lineage>
</organism>
<dbReference type="InParanoid" id="A0A2G5F8B4"/>
<dbReference type="GO" id="GO:0061630">
    <property type="term" value="F:ubiquitin protein ligase activity"/>
    <property type="evidence" value="ECO:0007669"/>
    <property type="project" value="UniProtKB-EC"/>
</dbReference>
<dbReference type="Gene3D" id="3.30.200.20">
    <property type="entry name" value="Phosphorylase Kinase, domain 1"/>
    <property type="match status" value="1"/>
</dbReference>
<dbReference type="CDD" id="cd01989">
    <property type="entry name" value="USP_STK_Ubox_N"/>
    <property type="match status" value="1"/>
</dbReference>
<evidence type="ECO:0000256" key="5">
    <source>
        <dbReference type="ARBA" id="ARBA00022840"/>
    </source>
</evidence>
<feature type="compositionally biased region" description="Pro residues" evidence="7">
    <location>
        <begin position="183"/>
        <end position="195"/>
    </location>
</feature>
<dbReference type="Proteomes" id="UP000230069">
    <property type="component" value="Unassembled WGS sequence"/>
</dbReference>
<keyword evidence="4" id="KW-0833">Ubl conjugation pathway</keyword>
<proteinExistence type="predicted"/>
<dbReference type="InterPro" id="IPR011009">
    <property type="entry name" value="Kinase-like_dom_sf"/>
</dbReference>
<sequence>MMMEDQAIPATIVAIDRDKSSQFAVKWAVDNVLINNLNVTLVHVKLRPVQNPGSVLGGPIENIPDPTSESEVQKREAEMQQFFLPFRGYCARKGVEAKEVVLDDVDVTKALVDYINTNRVSTIVVGASTRSALASVRRKFKNDVPTSITKSAPEFCTVYVIAKGKLVTTRSANRPLPNTATPPKQPFPVGLPPSHPDQDDAVKTPFTRGRNPAPARRSLDRGSNDFSRTPPRERPKSVSENIFMEEYDLMTSTRQSRKTDSMSDDIDFAGSLRFGSCDMSAESLDFRASAESPRSSWSSSSGSRDIEAEMKRLKLELKQTMDMYSSACKEAISAKQKASELHKWKLEEARKFEEARQAEEAALAIAEREKAKCKAAIEAAEAAQRLAEMEAQKRRNAELKARKEAAEKKRALNVLANNDVRYRKYTIEEIEAATDRFSDSLKIGEGGYGPVFRASLDHTLVAIKVLRADAAQGKKQFQQEVEVLSCIRHPNMVLLLGACPEYGCLVYEYMDHGSLEDRLFRRGDSPTIPWQMRFKICAEIATALLFLHQTKPEPLVHRDLKPANILLDRNYVSKISDVGLARLVPPSVADSVTQYHMTSAAGTFCYIDPEYQQTGMLGIKSDIYSLGIMLLQIVTARPPMGLSHHVSRAIEKGTMAEILDPTIPDWPMEDTISFAKMALQCAELRRKDRPDLGSVILPELNRLRNLGCGEGSGYQHNFFFGPRSQSSQSHSLNSGSQFSLNSSSQASTSPFNSRNASPFNSHTTGSQNSNS</sequence>
<dbReference type="PROSITE" id="PS50011">
    <property type="entry name" value="PROTEIN_KINASE_DOM"/>
    <property type="match status" value="1"/>
</dbReference>
<dbReference type="OrthoDB" id="4062651at2759"/>
<dbReference type="SUPFAM" id="SSF52402">
    <property type="entry name" value="Adenine nucleotide alpha hydrolases-like"/>
    <property type="match status" value="1"/>
</dbReference>
<keyword evidence="5" id="KW-0067">ATP-binding</keyword>
<dbReference type="Gene3D" id="3.40.50.620">
    <property type="entry name" value="HUPs"/>
    <property type="match status" value="1"/>
</dbReference>
<evidence type="ECO:0000256" key="1">
    <source>
        <dbReference type="ARBA" id="ARBA00000900"/>
    </source>
</evidence>
<evidence type="ECO:0000256" key="3">
    <source>
        <dbReference type="ARBA" id="ARBA00022741"/>
    </source>
</evidence>
<dbReference type="InterPro" id="IPR008271">
    <property type="entry name" value="Ser/Thr_kinase_AS"/>
</dbReference>
<keyword evidence="6" id="KW-0175">Coiled coil</keyword>
<dbReference type="SUPFAM" id="SSF56112">
    <property type="entry name" value="Protein kinase-like (PK-like)"/>
    <property type="match status" value="1"/>
</dbReference>
<evidence type="ECO:0000256" key="4">
    <source>
        <dbReference type="ARBA" id="ARBA00022786"/>
    </source>
</evidence>
<keyword evidence="3" id="KW-0547">Nucleotide-binding</keyword>
<dbReference type="PANTHER" id="PTHR45647:SF93">
    <property type="entry name" value="KINASE WITH ADENINE NUCLEOTIDE ALPHA HYDROLASES-LIKE DOMAIN-CONTAINING PROTEIN"/>
    <property type="match status" value="1"/>
</dbReference>